<feature type="domain" description="Sulfotransferase" evidence="3">
    <location>
        <begin position="47"/>
        <end position="305"/>
    </location>
</feature>
<protein>
    <recommendedName>
        <fullName evidence="3">Sulfotransferase domain-containing protein</fullName>
    </recommendedName>
</protein>
<dbReference type="PANTHER" id="PTHR11783">
    <property type="entry name" value="SULFOTRANSFERASE SULT"/>
    <property type="match status" value="1"/>
</dbReference>
<evidence type="ECO:0000256" key="2">
    <source>
        <dbReference type="ARBA" id="ARBA00022679"/>
    </source>
</evidence>
<comment type="similarity">
    <text evidence="1">Belongs to the sulfotransferase 1 family.</text>
</comment>
<dbReference type="AlphaFoldDB" id="A0A8W8N3H3"/>
<dbReference type="InterPro" id="IPR027417">
    <property type="entry name" value="P-loop_NTPase"/>
</dbReference>
<sequence>MSSTGGMTDGKALKEVVFDGMSLPPFKPLREGVEARLNAIKHLETRPTDILLAIYPKSGTHWVWEIVWMLLNGRAEYIKEGKESLFLEAMDDIGTIKSMDSPRVLNTNLPFRWLPQKHVESNGKIIHVIRNPKDICVSLYYHFIGSGLFMHSDGVQFADCFEGLFSKERKPPYGGWFSYEKDFEEAVSNNYNIHVLYFENLKRNPMVEIKRLAEYLQVPQSTKLLHEITDSCSFNKLKRADDTLKEKNKYKKIVVGANPKFEGDVDKVQYNSFFRKGEIGDWKNHFTVRQNERFDELYRKQMVDSKLTIYFE</sequence>
<name>A0A8W8N3H3_MAGGI</name>
<dbReference type="SUPFAM" id="SSF52540">
    <property type="entry name" value="P-loop containing nucleoside triphosphate hydrolases"/>
    <property type="match status" value="1"/>
</dbReference>
<reference evidence="4" key="1">
    <citation type="submission" date="2022-08" db="UniProtKB">
        <authorList>
            <consortium name="EnsemblMetazoa"/>
        </authorList>
    </citation>
    <scope>IDENTIFICATION</scope>
    <source>
        <strain evidence="4">05x7-T-G4-1.051#20</strain>
    </source>
</reference>
<accession>A0A8W8N3H3</accession>
<dbReference type="EnsemblMetazoa" id="G4096.3">
    <property type="protein sequence ID" value="G4096.3:cds"/>
    <property type="gene ID" value="G4096"/>
</dbReference>
<evidence type="ECO:0000256" key="1">
    <source>
        <dbReference type="ARBA" id="ARBA00005771"/>
    </source>
</evidence>
<evidence type="ECO:0000313" key="5">
    <source>
        <dbReference type="Proteomes" id="UP000005408"/>
    </source>
</evidence>
<dbReference type="GO" id="GO:0008146">
    <property type="term" value="F:sulfotransferase activity"/>
    <property type="evidence" value="ECO:0007669"/>
    <property type="project" value="InterPro"/>
</dbReference>
<dbReference type="Pfam" id="PF00685">
    <property type="entry name" value="Sulfotransfer_1"/>
    <property type="match status" value="1"/>
</dbReference>
<organism evidence="4 5">
    <name type="scientific">Magallana gigas</name>
    <name type="common">Pacific oyster</name>
    <name type="synonym">Crassostrea gigas</name>
    <dbReference type="NCBI Taxonomy" id="29159"/>
    <lineage>
        <taxon>Eukaryota</taxon>
        <taxon>Metazoa</taxon>
        <taxon>Spiralia</taxon>
        <taxon>Lophotrochozoa</taxon>
        <taxon>Mollusca</taxon>
        <taxon>Bivalvia</taxon>
        <taxon>Autobranchia</taxon>
        <taxon>Pteriomorphia</taxon>
        <taxon>Ostreida</taxon>
        <taxon>Ostreoidea</taxon>
        <taxon>Ostreidae</taxon>
        <taxon>Magallana</taxon>
    </lineage>
</organism>
<dbReference type="OMA" id="IHIATMA"/>
<evidence type="ECO:0000313" key="4">
    <source>
        <dbReference type="EnsemblMetazoa" id="G4096.3:cds"/>
    </source>
</evidence>
<keyword evidence="2" id="KW-0808">Transferase</keyword>
<dbReference type="Gene3D" id="3.40.50.300">
    <property type="entry name" value="P-loop containing nucleotide triphosphate hydrolases"/>
    <property type="match status" value="1"/>
</dbReference>
<dbReference type="InterPro" id="IPR000863">
    <property type="entry name" value="Sulfotransferase_dom"/>
</dbReference>
<evidence type="ECO:0000259" key="3">
    <source>
        <dbReference type="Pfam" id="PF00685"/>
    </source>
</evidence>
<dbReference type="Proteomes" id="UP000005408">
    <property type="component" value="Unassembled WGS sequence"/>
</dbReference>
<keyword evidence="5" id="KW-1185">Reference proteome</keyword>
<dbReference type="OrthoDB" id="6341251at2759"/>
<proteinExistence type="inferred from homology"/>